<dbReference type="Pfam" id="PF04397">
    <property type="entry name" value="LytTR"/>
    <property type="match status" value="1"/>
</dbReference>
<dbReference type="PANTHER" id="PTHR37299">
    <property type="entry name" value="TRANSCRIPTIONAL REGULATOR-RELATED"/>
    <property type="match status" value="1"/>
</dbReference>
<dbReference type="PANTHER" id="PTHR37299:SF4">
    <property type="entry name" value="TRANSCRIPTIONAL REGULATOR"/>
    <property type="match status" value="1"/>
</dbReference>
<proteinExistence type="predicted"/>
<accession>A0ABS8HU59</accession>
<dbReference type="RefSeq" id="WP_229535819.1">
    <property type="nucleotide sequence ID" value="NZ_JAJHJB010000021.1"/>
</dbReference>
<dbReference type="InterPro" id="IPR046947">
    <property type="entry name" value="LytR-like"/>
</dbReference>
<dbReference type="SMART" id="SM00850">
    <property type="entry name" value="LytTR"/>
    <property type="match status" value="1"/>
</dbReference>
<dbReference type="Gene3D" id="2.40.50.1020">
    <property type="entry name" value="LytTr DNA-binding domain"/>
    <property type="match status" value="1"/>
</dbReference>
<dbReference type="EMBL" id="JAJHJB010000021">
    <property type="protein sequence ID" value="MCC5466701.1"/>
    <property type="molecule type" value="Genomic_DNA"/>
</dbReference>
<comment type="caution">
    <text evidence="2">The sequence shown here is derived from an EMBL/GenBank/DDBJ whole genome shotgun (WGS) entry which is preliminary data.</text>
</comment>
<gene>
    <name evidence="2" type="ORF">LMF89_15240</name>
</gene>
<dbReference type="InterPro" id="IPR007492">
    <property type="entry name" value="LytTR_DNA-bd_dom"/>
</dbReference>
<name>A0ABS8HU59_9FIRM</name>
<feature type="domain" description="HTH LytTR-type" evidence="1">
    <location>
        <begin position="83"/>
        <end position="182"/>
    </location>
</feature>
<evidence type="ECO:0000313" key="2">
    <source>
        <dbReference type="EMBL" id="MCC5466701.1"/>
    </source>
</evidence>
<sequence length="182" mass="21150">MNIRLSCSRSIDQLLTEHLTARGLVVGEKGEVALVERGQEEPDQGVVIIFSPKDLEHLTDLFDTLAGRREGLRQVIGGWRENKDTYELIPHDRILYFEAMGNLVYIVTPDQRLIVKFKLYELEHSLRSKGFIRISKSLLVNIVNVREIIPWFGGRYIIRLVSNKEMEVSRTYAKDFRMFLEL</sequence>
<dbReference type="PROSITE" id="PS50930">
    <property type="entry name" value="HTH_LYTTR"/>
    <property type="match status" value="1"/>
</dbReference>
<keyword evidence="3" id="KW-1185">Reference proteome</keyword>
<evidence type="ECO:0000313" key="3">
    <source>
        <dbReference type="Proteomes" id="UP001165492"/>
    </source>
</evidence>
<protein>
    <submittedName>
        <fullName evidence="2">LytTR family transcriptional regulator</fullName>
    </submittedName>
</protein>
<evidence type="ECO:0000259" key="1">
    <source>
        <dbReference type="PROSITE" id="PS50930"/>
    </source>
</evidence>
<reference evidence="2" key="1">
    <citation type="submission" date="2021-11" db="EMBL/GenBank/DDBJ databases">
        <title>Description of a new species Pelosinus isolated from the bottom sediments of Lake Baikal.</title>
        <authorList>
            <person name="Zakharyuk A."/>
        </authorList>
    </citation>
    <scope>NUCLEOTIDE SEQUENCE</scope>
    <source>
        <strain evidence="2">Bkl1</strain>
    </source>
</reference>
<organism evidence="2 3">
    <name type="scientific">Pelosinus baikalensis</name>
    <dbReference type="NCBI Taxonomy" id="2892015"/>
    <lineage>
        <taxon>Bacteria</taxon>
        <taxon>Bacillati</taxon>
        <taxon>Bacillota</taxon>
        <taxon>Negativicutes</taxon>
        <taxon>Selenomonadales</taxon>
        <taxon>Sporomusaceae</taxon>
        <taxon>Pelosinus</taxon>
    </lineage>
</organism>
<dbReference type="Proteomes" id="UP001165492">
    <property type="component" value="Unassembled WGS sequence"/>
</dbReference>